<organism evidence="1 2">
    <name type="scientific">Eumeta variegata</name>
    <name type="common">Bagworm moth</name>
    <name type="synonym">Eumeta japonica</name>
    <dbReference type="NCBI Taxonomy" id="151549"/>
    <lineage>
        <taxon>Eukaryota</taxon>
        <taxon>Metazoa</taxon>
        <taxon>Ecdysozoa</taxon>
        <taxon>Arthropoda</taxon>
        <taxon>Hexapoda</taxon>
        <taxon>Insecta</taxon>
        <taxon>Pterygota</taxon>
        <taxon>Neoptera</taxon>
        <taxon>Endopterygota</taxon>
        <taxon>Lepidoptera</taxon>
        <taxon>Glossata</taxon>
        <taxon>Ditrysia</taxon>
        <taxon>Tineoidea</taxon>
        <taxon>Psychidae</taxon>
        <taxon>Oiketicinae</taxon>
        <taxon>Eumeta</taxon>
    </lineage>
</organism>
<protein>
    <submittedName>
        <fullName evidence="1">Uncharacterized protein</fullName>
    </submittedName>
</protein>
<dbReference type="EMBL" id="BGZK01000024">
    <property type="protein sequence ID" value="GBP07069.1"/>
    <property type="molecule type" value="Genomic_DNA"/>
</dbReference>
<comment type="caution">
    <text evidence="1">The sequence shown here is derived from an EMBL/GenBank/DDBJ whole genome shotgun (WGS) entry which is preliminary data.</text>
</comment>
<dbReference type="AlphaFoldDB" id="A0A4C1SXZ3"/>
<gene>
    <name evidence="1" type="ORF">EVAR_4480_1</name>
</gene>
<keyword evidence="2" id="KW-1185">Reference proteome</keyword>
<proteinExistence type="predicted"/>
<reference evidence="1 2" key="1">
    <citation type="journal article" date="2019" name="Commun. Biol.">
        <title>The bagworm genome reveals a unique fibroin gene that provides high tensile strength.</title>
        <authorList>
            <person name="Kono N."/>
            <person name="Nakamura H."/>
            <person name="Ohtoshi R."/>
            <person name="Tomita M."/>
            <person name="Numata K."/>
            <person name="Arakawa K."/>
        </authorList>
    </citation>
    <scope>NUCLEOTIDE SEQUENCE [LARGE SCALE GENOMIC DNA]</scope>
</reference>
<evidence type="ECO:0000313" key="2">
    <source>
        <dbReference type="Proteomes" id="UP000299102"/>
    </source>
</evidence>
<evidence type="ECO:0000313" key="1">
    <source>
        <dbReference type="EMBL" id="GBP07069.1"/>
    </source>
</evidence>
<dbReference type="Proteomes" id="UP000299102">
    <property type="component" value="Unassembled WGS sequence"/>
</dbReference>
<accession>A0A4C1SXZ3</accession>
<name>A0A4C1SXZ3_EUMVA</name>
<sequence length="167" mass="18857">MGDDRMQAVSSLPYGHSTIGPSPLELELLSSYIGLGLVSSRLPTTPVMKIRRYLIEKLSILHALNWYTAQRTKLCLSQLPANDVMRRPNVPRPYLLLFHVSILRHCDPILTKAKTLPMRERTEAPLTNILIACFTLTVARARPHSGCGRHVAWAHQGNEILLPYIRK</sequence>